<feature type="compositionally biased region" description="Basic residues" evidence="1">
    <location>
        <begin position="99"/>
        <end position="108"/>
    </location>
</feature>
<feature type="compositionally biased region" description="Basic and acidic residues" evidence="1">
    <location>
        <begin position="109"/>
        <end position="118"/>
    </location>
</feature>
<evidence type="ECO:0000313" key="2">
    <source>
        <dbReference type="EMBL" id="CCA27814.1"/>
    </source>
</evidence>
<dbReference type="HOGENOM" id="CLU_2008188_0_0_1"/>
<organism evidence="2">
    <name type="scientific">Albugo laibachii Nc14</name>
    <dbReference type="NCBI Taxonomy" id="890382"/>
    <lineage>
        <taxon>Eukaryota</taxon>
        <taxon>Sar</taxon>
        <taxon>Stramenopiles</taxon>
        <taxon>Oomycota</taxon>
        <taxon>Peronosporomycetes</taxon>
        <taxon>Albuginales</taxon>
        <taxon>Albuginaceae</taxon>
        <taxon>Albugo</taxon>
    </lineage>
</organism>
<gene>
    <name evidence="2" type="primary">AlNc14C706G12421</name>
    <name evidence="2" type="ORF">ALNC14_139580</name>
</gene>
<accession>F0X1V7</accession>
<feature type="region of interest" description="Disordered" evidence="1">
    <location>
        <begin position="97"/>
        <end position="124"/>
    </location>
</feature>
<sequence length="124" mass="13922">MSVRAPTRQGQQSPADLDNITTGFTAHLEEMCDISESIEYTMLTKQNIPMKTLIKRGERTVWVKCGGAFKNRAAVRLLGDSNGHRYPPFVVFKTASARIQRHKSKTRRRDAGSEKGLERNQASS</sequence>
<reference evidence="2" key="2">
    <citation type="submission" date="2011-02" db="EMBL/GenBank/DDBJ databases">
        <authorList>
            <person name="MacLean D."/>
        </authorList>
    </citation>
    <scope>NUCLEOTIDE SEQUENCE</scope>
</reference>
<dbReference type="AlphaFoldDB" id="F0X1V7"/>
<reference evidence="2" key="1">
    <citation type="journal article" date="2011" name="PLoS Biol.">
        <title>Gene gain and loss during evolution of obligate parasitism in the white rust pathogen of Arabidopsis thaliana.</title>
        <authorList>
            <person name="Kemen E."/>
            <person name="Gardiner A."/>
            <person name="Schultz-Larsen T."/>
            <person name="Kemen A.C."/>
            <person name="Balmuth A.L."/>
            <person name="Robert-Seilaniantz A."/>
            <person name="Bailey K."/>
            <person name="Holub E."/>
            <person name="Studholme D.J."/>
            <person name="Maclean D."/>
            <person name="Jones J.D."/>
        </authorList>
    </citation>
    <scope>NUCLEOTIDE SEQUENCE</scope>
</reference>
<protein>
    <submittedName>
        <fullName evidence="2">AlNc14C706G12421 protein</fullName>
    </submittedName>
</protein>
<proteinExistence type="predicted"/>
<name>F0X1V7_9STRA</name>
<dbReference type="EMBL" id="FR824682">
    <property type="protein sequence ID" value="CCA27814.1"/>
    <property type="molecule type" value="Genomic_DNA"/>
</dbReference>
<evidence type="ECO:0000256" key="1">
    <source>
        <dbReference type="SAM" id="MobiDB-lite"/>
    </source>
</evidence>